<dbReference type="InterPro" id="IPR018062">
    <property type="entry name" value="HTH_AraC-typ_CS"/>
</dbReference>
<dbReference type="SUPFAM" id="SSF52172">
    <property type="entry name" value="CheY-like"/>
    <property type="match status" value="1"/>
</dbReference>
<reference evidence="7" key="1">
    <citation type="submission" date="2023-07" db="EMBL/GenBank/DDBJ databases">
        <title>Sorghum-associated microbial communities from plants grown in Nebraska, USA.</title>
        <authorList>
            <person name="Schachtman D."/>
        </authorList>
    </citation>
    <scope>NUCLEOTIDE SEQUENCE</scope>
    <source>
        <strain evidence="7">BE80</strain>
    </source>
</reference>
<dbReference type="Gene3D" id="3.40.50.2300">
    <property type="match status" value="1"/>
</dbReference>
<feature type="domain" description="Response regulatory" evidence="6">
    <location>
        <begin position="3"/>
        <end position="121"/>
    </location>
</feature>
<feature type="modified residue" description="4-aspartylphosphate" evidence="4">
    <location>
        <position position="55"/>
    </location>
</feature>
<dbReference type="PRINTS" id="PR00032">
    <property type="entry name" value="HTHARAC"/>
</dbReference>
<dbReference type="Gene3D" id="1.10.10.60">
    <property type="entry name" value="Homeodomain-like"/>
    <property type="match status" value="2"/>
</dbReference>
<organism evidence="7 8">
    <name type="scientific">Paenibacillus amylolyticus</name>
    <dbReference type="NCBI Taxonomy" id="1451"/>
    <lineage>
        <taxon>Bacteria</taxon>
        <taxon>Bacillati</taxon>
        <taxon>Bacillota</taxon>
        <taxon>Bacilli</taxon>
        <taxon>Bacillales</taxon>
        <taxon>Paenibacillaceae</taxon>
        <taxon>Paenibacillus</taxon>
    </lineage>
</organism>
<dbReference type="AlphaFoldDB" id="A0AAP5H4S8"/>
<evidence type="ECO:0000259" key="6">
    <source>
        <dbReference type="PROSITE" id="PS50110"/>
    </source>
</evidence>
<dbReference type="GO" id="GO:0000160">
    <property type="term" value="P:phosphorelay signal transduction system"/>
    <property type="evidence" value="ECO:0007669"/>
    <property type="project" value="InterPro"/>
</dbReference>
<evidence type="ECO:0000256" key="1">
    <source>
        <dbReference type="ARBA" id="ARBA00023015"/>
    </source>
</evidence>
<evidence type="ECO:0000313" key="8">
    <source>
        <dbReference type="Proteomes" id="UP001254832"/>
    </source>
</evidence>
<keyword evidence="4" id="KW-0597">Phosphoprotein</keyword>
<dbReference type="PANTHER" id="PTHR43280:SF2">
    <property type="entry name" value="HTH-TYPE TRANSCRIPTIONAL REGULATOR EXSA"/>
    <property type="match status" value="1"/>
</dbReference>
<comment type="caution">
    <text evidence="7">The sequence shown here is derived from an EMBL/GenBank/DDBJ whole genome shotgun (WGS) entry which is preliminary data.</text>
</comment>
<dbReference type="RefSeq" id="WP_310139553.1">
    <property type="nucleotide sequence ID" value="NZ_JAVDTR010000005.1"/>
</dbReference>
<evidence type="ECO:0000256" key="4">
    <source>
        <dbReference type="PROSITE-ProRule" id="PRU00169"/>
    </source>
</evidence>
<dbReference type="Pfam" id="PF12833">
    <property type="entry name" value="HTH_18"/>
    <property type="match status" value="1"/>
</dbReference>
<name>A0AAP5H4S8_PAEAM</name>
<dbReference type="PROSITE" id="PS01124">
    <property type="entry name" value="HTH_ARAC_FAMILY_2"/>
    <property type="match status" value="1"/>
</dbReference>
<dbReference type="InterPro" id="IPR018060">
    <property type="entry name" value="HTH_AraC"/>
</dbReference>
<dbReference type="SUPFAM" id="SSF46689">
    <property type="entry name" value="Homeodomain-like"/>
    <property type="match status" value="2"/>
</dbReference>
<dbReference type="SMART" id="SM00448">
    <property type="entry name" value="REC"/>
    <property type="match status" value="1"/>
</dbReference>
<dbReference type="InterPro" id="IPR009057">
    <property type="entry name" value="Homeodomain-like_sf"/>
</dbReference>
<dbReference type="PROSITE" id="PS50110">
    <property type="entry name" value="RESPONSE_REGULATORY"/>
    <property type="match status" value="1"/>
</dbReference>
<evidence type="ECO:0000313" key="7">
    <source>
        <dbReference type="EMBL" id="MDR6723916.1"/>
    </source>
</evidence>
<dbReference type="CDD" id="cd17536">
    <property type="entry name" value="REC_YesN-like"/>
    <property type="match status" value="1"/>
</dbReference>
<proteinExistence type="predicted"/>
<dbReference type="InterPro" id="IPR001789">
    <property type="entry name" value="Sig_transdc_resp-reg_receiver"/>
</dbReference>
<feature type="domain" description="HTH araC/xylS-type" evidence="5">
    <location>
        <begin position="452"/>
        <end position="550"/>
    </location>
</feature>
<dbReference type="PROSITE" id="PS00041">
    <property type="entry name" value="HTH_ARAC_FAMILY_1"/>
    <property type="match status" value="1"/>
</dbReference>
<dbReference type="SMART" id="SM00342">
    <property type="entry name" value="HTH_ARAC"/>
    <property type="match status" value="1"/>
</dbReference>
<evidence type="ECO:0000259" key="5">
    <source>
        <dbReference type="PROSITE" id="PS01124"/>
    </source>
</evidence>
<dbReference type="GO" id="GO:0043565">
    <property type="term" value="F:sequence-specific DNA binding"/>
    <property type="evidence" value="ECO:0007669"/>
    <property type="project" value="InterPro"/>
</dbReference>
<dbReference type="EMBL" id="JAVDTR010000005">
    <property type="protein sequence ID" value="MDR6723916.1"/>
    <property type="molecule type" value="Genomic_DNA"/>
</dbReference>
<keyword evidence="2" id="KW-0238">DNA-binding</keyword>
<dbReference type="InterPro" id="IPR020449">
    <property type="entry name" value="Tscrpt_reg_AraC-type_HTH"/>
</dbReference>
<dbReference type="PANTHER" id="PTHR43280">
    <property type="entry name" value="ARAC-FAMILY TRANSCRIPTIONAL REGULATOR"/>
    <property type="match status" value="1"/>
</dbReference>
<dbReference type="InterPro" id="IPR011006">
    <property type="entry name" value="CheY-like_superfamily"/>
</dbReference>
<dbReference type="Proteomes" id="UP001254832">
    <property type="component" value="Unassembled WGS sequence"/>
</dbReference>
<keyword evidence="3" id="KW-0804">Transcription</keyword>
<evidence type="ECO:0000256" key="3">
    <source>
        <dbReference type="ARBA" id="ARBA00023163"/>
    </source>
</evidence>
<evidence type="ECO:0000256" key="2">
    <source>
        <dbReference type="ARBA" id="ARBA00023125"/>
    </source>
</evidence>
<protein>
    <submittedName>
        <fullName evidence="7">Two-component system response regulator YesN</fullName>
    </submittedName>
</protein>
<keyword evidence="1" id="KW-0805">Transcription regulation</keyword>
<dbReference type="Pfam" id="PF00072">
    <property type="entry name" value="Response_reg"/>
    <property type="match status" value="1"/>
</dbReference>
<dbReference type="GO" id="GO:0003700">
    <property type="term" value="F:DNA-binding transcription factor activity"/>
    <property type="evidence" value="ECO:0007669"/>
    <property type="project" value="InterPro"/>
</dbReference>
<gene>
    <name evidence="7" type="ORF">J2W91_002378</name>
</gene>
<accession>A0AAP5H4S8</accession>
<sequence length="558" mass="64749">MQRMLIVDDEPVILDGLYAFFQKANLHDMEIIKAYSAYEAIEWLNSVKIDLVLSDICMPGMDGMELIDKIVDRWPRCKVLLLTGHNEFDYAHQAIRNPCVVDYLLKTEGMSHIRAAVDRALQQIAEENDFRYQNAWFRSKLPRALPQLQRQLLLDVMKRTERYELASLQEELDAVQLPFRSEEPVIPIIIRVEEWNTYQSHADRSLIRYAVANVAEELLQDKTIVKSVDLDLQVIACIIQPSVQDAHFANNQQEKREQTLRFVYGTLESVQQSCADCLNLSVSIMVSDQVVDWMDLNTAIAQLRLSVHAGPGLGMEKLLRVQVQHALNYTPNVVNRQAVAALHMDQIKARIVAGEQEWMDSFDKWTEVSIEGLQDPFFRMKIYTGAANALIEMLQEMGLYESAMEDMELTQMLHFDIQTPWHELVIFYRSAFEWIISKRSNTRLHDQSQILTTIHLYIKHHLADDLSLTRIAQEVSLNPSYLSRWYKRVTGKGISDYIHERRIELSKELLLGSACKMHEISAKVGFSDQHYFYRFFKKATGCTPQEFRDQKNQYIPIK</sequence>